<dbReference type="InterPro" id="IPR001387">
    <property type="entry name" value="Cro/C1-type_HTH"/>
</dbReference>
<dbReference type="SMART" id="SM00530">
    <property type="entry name" value="HTH_XRE"/>
    <property type="match status" value="1"/>
</dbReference>
<dbReference type="Gene3D" id="1.10.260.40">
    <property type="entry name" value="lambda repressor-like DNA-binding domains"/>
    <property type="match status" value="1"/>
</dbReference>
<dbReference type="InterPro" id="IPR010982">
    <property type="entry name" value="Lambda_DNA-bd_dom_sf"/>
</dbReference>
<proteinExistence type="predicted"/>
<gene>
    <name evidence="2" type="ORF">DCK97_18445</name>
</gene>
<dbReference type="AlphaFoldDB" id="A0A3B9INH9"/>
<dbReference type="GO" id="GO:0003677">
    <property type="term" value="F:DNA binding"/>
    <property type="evidence" value="ECO:0007669"/>
    <property type="project" value="InterPro"/>
</dbReference>
<dbReference type="CDD" id="cd00093">
    <property type="entry name" value="HTH_XRE"/>
    <property type="match status" value="1"/>
</dbReference>
<organism evidence="2 3">
    <name type="scientific">Tistrella mobilis</name>
    <dbReference type="NCBI Taxonomy" id="171437"/>
    <lineage>
        <taxon>Bacteria</taxon>
        <taxon>Pseudomonadati</taxon>
        <taxon>Pseudomonadota</taxon>
        <taxon>Alphaproteobacteria</taxon>
        <taxon>Geminicoccales</taxon>
        <taxon>Geminicoccaceae</taxon>
        <taxon>Tistrella</taxon>
    </lineage>
</organism>
<comment type="caution">
    <text evidence="2">The sequence shown here is derived from an EMBL/GenBank/DDBJ whole genome shotgun (WGS) entry which is preliminary data.</text>
</comment>
<dbReference type="Pfam" id="PF01381">
    <property type="entry name" value="HTH_3"/>
    <property type="match status" value="1"/>
</dbReference>
<dbReference type="PROSITE" id="PS50943">
    <property type="entry name" value="HTH_CROC1"/>
    <property type="match status" value="1"/>
</dbReference>
<evidence type="ECO:0000313" key="3">
    <source>
        <dbReference type="Proteomes" id="UP000257706"/>
    </source>
</evidence>
<feature type="domain" description="HTH cro/C1-type" evidence="1">
    <location>
        <begin position="26"/>
        <end position="70"/>
    </location>
</feature>
<dbReference type="OrthoDB" id="8902678at2"/>
<evidence type="ECO:0000313" key="2">
    <source>
        <dbReference type="EMBL" id="HAE49401.1"/>
    </source>
</evidence>
<dbReference type="SUPFAM" id="SSF47413">
    <property type="entry name" value="lambda repressor-like DNA-binding domains"/>
    <property type="match status" value="1"/>
</dbReference>
<evidence type="ECO:0000259" key="1">
    <source>
        <dbReference type="PROSITE" id="PS50943"/>
    </source>
</evidence>
<name>A0A3B9INH9_9PROT</name>
<dbReference type="EMBL" id="DMAI01000303">
    <property type="protein sequence ID" value="HAE49401.1"/>
    <property type="molecule type" value="Genomic_DNA"/>
</dbReference>
<sequence>MLLRHRRAQMTEIAENLRLLCSYRPSISQVGRDLGINRSQLNRYLAGSSTPRPALLRKICDYFGVEPYEMMLPPRDFAEIVRVRGLDEGTTNRRLRQHFDRVMALGDARVRNLTGMFFEYYYSMSQKGKVIRGLIVFSVEDGRTFYRRLERMGPHDRPGRRHYRYQGAALVAGDRVFMSDYEYGAGIELTQTVLYPDYALRWTRLHGVKLGVSADQAHMPCSVRVYLERIPARLSLTGALRACGLFDPGHPEIPPHVPEMIDNSTSGPYAFDAYARR</sequence>
<protein>
    <submittedName>
        <fullName evidence="2">XRE family transcriptional regulator</fullName>
    </submittedName>
</protein>
<reference evidence="2 3" key="1">
    <citation type="journal article" date="2018" name="Nat. Biotechnol.">
        <title>A standardized bacterial taxonomy based on genome phylogeny substantially revises the tree of life.</title>
        <authorList>
            <person name="Parks D.H."/>
            <person name="Chuvochina M."/>
            <person name="Waite D.W."/>
            <person name="Rinke C."/>
            <person name="Skarshewski A."/>
            <person name="Chaumeil P.A."/>
            <person name="Hugenholtz P."/>
        </authorList>
    </citation>
    <scope>NUCLEOTIDE SEQUENCE [LARGE SCALE GENOMIC DNA]</scope>
    <source>
        <strain evidence="2">UBA8739</strain>
    </source>
</reference>
<accession>A0A3B9INH9</accession>
<dbReference type="Proteomes" id="UP000257706">
    <property type="component" value="Unassembled WGS sequence"/>
</dbReference>